<dbReference type="AlphaFoldDB" id="A0A892ZR85"/>
<accession>A0A892ZR85</accession>
<evidence type="ECO:0008006" key="3">
    <source>
        <dbReference type="Google" id="ProtNLM"/>
    </source>
</evidence>
<dbReference type="Proteomes" id="UP000653156">
    <property type="component" value="Chromosome"/>
</dbReference>
<sequence>MCSASAALRSAEAKEVLNPDIRVSYGSAGGNLTSRQVANARGKTAEETCQRAFLSTIKRFQTTAAQQGSKHIRVSSYFDKRTVGGDQYECHIGTWNSRVVLRGGV</sequence>
<proteinExistence type="predicted"/>
<dbReference type="EMBL" id="CP069798">
    <property type="protein sequence ID" value="QRQ83269.1"/>
    <property type="molecule type" value="Genomic_DNA"/>
</dbReference>
<name>A0A892ZR85_9NEIS</name>
<gene>
    <name evidence="1" type="ORF">JQU52_04355</name>
</gene>
<organism evidence="1 2">
    <name type="scientific">Paralysiella testudinis</name>
    <dbReference type="NCBI Taxonomy" id="2809020"/>
    <lineage>
        <taxon>Bacteria</taxon>
        <taxon>Pseudomonadati</taxon>
        <taxon>Pseudomonadota</taxon>
        <taxon>Betaproteobacteria</taxon>
        <taxon>Neisseriales</taxon>
        <taxon>Neisseriaceae</taxon>
        <taxon>Paralysiella</taxon>
    </lineage>
</organism>
<evidence type="ECO:0000313" key="2">
    <source>
        <dbReference type="Proteomes" id="UP000653156"/>
    </source>
</evidence>
<reference evidence="1" key="1">
    <citation type="submission" date="2021-02" db="EMBL/GenBank/DDBJ databases">
        <title>Neisseriaceae sp. 26B isolated from the cloaca of a Common Toad-headed Turtle (Mesoclemmys nasuta).</title>
        <authorList>
            <person name="Spergser J."/>
            <person name="Busse H.-J."/>
        </authorList>
    </citation>
    <scope>NUCLEOTIDE SEQUENCE</scope>
    <source>
        <strain evidence="1">26B</strain>
    </source>
</reference>
<dbReference type="KEGG" id="ptes:JQU52_04355"/>
<keyword evidence="2" id="KW-1185">Reference proteome</keyword>
<protein>
    <recommendedName>
        <fullName evidence="3">Excinuclease ABC subunit A</fullName>
    </recommendedName>
</protein>
<evidence type="ECO:0000313" key="1">
    <source>
        <dbReference type="EMBL" id="QRQ83269.1"/>
    </source>
</evidence>